<name>A0A9Q1QBV0_9CARY</name>
<dbReference type="CDD" id="cd22157">
    <property type="entry name" value="F-box_AtFBW1-like"/>
    <property type="match status" value="1"/>
</dbReference>
<dbReference type="InterPro" id="IPR001810">
    <property type="entry name" value="F-box_dom"/>
</dbReference>
<dbReference type="InterPro" id="IPR036047">
    <property type="entry name" value="F-box-like_dom_sf"/>
</dbReference>
<dbReference type="NCBIfam" id="TIGR01640">
    <property type="entry name" value="F_box_assoc_1"/>
    <property type="match status" value="1"/>
</dbReference>
<dbReference type="OrthoDB" id="591557at2759"/>
<evidence type="ECO:0000313" key="3">
    <source>
        <dbReference type="Proteomes" id="UP001153076"/>
    </source>
</evidence>
<feature type="domain" description="F-box" evidence="1">
    <location>
        <begin position="17"/>
        <end position="57"/>
    </location>
</feature>
<reference evidence="2" key="1">
    <citation type="submission" date="2022-04" db="EMBL/GenBank/DDBJ databases">
        <title>Carnegiea gigantea Genome sequencing and assembly v2.</title>
        <authorList>
            <person name="Copetti D."/>
            <person name="Sanderson M.J."/>
            <person name="Burquez A."/>
            <person name="Wojciechowski M.F."/>
        </authorList>
    </citation>
    <scope>NUCLEOTIDE SEQUENCE</scope>
    <source>
        <strain evidence="2">SGP5-SGP5p</strain>
        <tissue evidence="2">Aerial part</tissue>
    </source>
</reference>
<evidence type="ECO:0000259" key="1">
    <source>
        <dbReference type="PROSITE" id="PS50181"/>
    </source>
</evidence>
<dbReference type="Proteomes" id="UP001153076">
    <property type="component" value="Unassembled WGS sequence"/>
</dbReference>
<dbReference type="Pfam" id="PF08268">
    <property type="entry name" value="FBA_3"/>
    <property type="match status" value="1"/>
</dbReference>
<dbReference type="Pfam" id="PF00646">
    <property type="entry name" value="F-box"/>
    <property type="match status" value="1"/>
</dbReference>
<gene>
    <name evidence="2" type="ORF">Cgig2_028366</name>
</gene>
<dbReference type="Gene3D" id="1.20.1280.50">
    <property type="match status" value="1"/>
</dbReference>
<evidence type="ECO:0000313" key="2">
    <source>
        <dbReference type="EMBL" id="KAJ8435180.1"/>
    </source>
</evidence>
<dbReference type="AlphaFoldDB" id="A0A9Q1QBV0"/>
<dbReference type="SMART" id="SM00256">
    <property type="entry name" value="FBOX"/>
    <property type="match status" value="1"/>
</dbReference>
<sequence>MTDEKEKQEIATIDGCLPQELITEILLRLPVKSLVRFKLACKSWSTLISSYSFAKSHLQLNNPVPLLFVRGKRSAFSSNFYLKGVRDFFGSSVVNEGDITPLPSGSEYIMGLSHGLVCIKGPNDLIRVFNPTTKECRNVQFPCLIRSVIGYGFGFVPSVDEYKIVLLARCSEPSMSSNYPVYVFSSRDGQWRELDGSGTAFDALVDHPRNQSIGMTGGTAHAALWNEAFYWVVPVAQGSTSNDYVFIRSWHGQREQVMLIDANQEQPTYHLVTQKGFMIAELVRKRLLQNMKALGSICGLALNALTNARLQMQGRWLR</sequence>
<dbReference type="InterPro" id="IPR013187">
    <property type="entry name" value="F-box-assoc_dom_typ3"/>
</dbReference>
<dbReference type="PANTHER" id="PTHR31672">
    <property type="entry name" value="BNACNNG10540D PROTEIN"/>
    <property type="match status" value="1"/>
</dbReference>
<dbReference type="PROSITE" id="PS50181">
    <property type="entry name" value="FBOX"/>
    <property type="match status" value="1"/>
</dbReference>
<dbReference type="SUPFAM" id="SSF81383">
    <property type="entry name" value="F-box domain"/>
    <property type="match status" value="1"/>
</dbReference>
<comment type="caution">
    <text evidence="2">The sequence shown here is derived from an EMBL/GenBank/DDBJ whole genome shotgun (WGS) entry which is preliminary data.</text>
</comment>
<accession>A0A9Q1QBV0</accession>
<protein>
    <recommendedName>
        <fullName evidence="1">F-box domain-containing protein</fullName>
    </recommendedName>
</protein>
<dbReference type="EMBL" id="JAKOGI010000428">
    <property type="protein sequence ID" value="KAJ8435180.1"/>
    <property type="molecule type" value="Genomic_DNA"/>
</dbReference>
<dbReference type="InterPro" id="IPR050796">
    <property type="entry name" value="SCF_F-box_component"/>
</dbReference>
<dbReference type="InterPro" id="IPR017451">
    <property type="entry name" value="F-box-assoc_interact_dom"/>
</dbReference>
<proteinExistence type="predicted"/>
<keyword evidence="3" id="KW-1185">Reference proteome</keyword>
<dbReference type="PANTHER" id="PTHR31672:SF13">
    <property type="entry name" value="F-BOX PROTEIN CPR30-LIKE"/>
    <property type="match status" value="1"/>
</dbReference>
<organism evidence="2 3">
    <name type="scientific">Carnegiea gigantea</name>
    <dbReference type="NCBI Taxonomy" id="171969"/>
    <lineage>
        <taxon>Eukaryota</taxon>
        <taxon>Viridiplantae</taxon>
        <taxon>Streptophyta</taxon>
        <taxon>Embryophyta</taxon>
        <taxon>Tracheophyta</taxon>
        <taxon>Spermatophyta</taxon>
        <taxon>Magnoliopsida</taxon>
        <taxon>eudicotyledons</taxon>
        <taxon>Gunneridae</taxon>
        <taxon>Pentapetalae</taxon>
        <taxon>Caryophyllales</taxon>
        <taxon>Cactineae</taxon>
        <taxon>Cactaceae</taxon>
        <taxon>Cactoideae</taxon>
        <taxon>Echinocereeae</taxon>
        <taxon>Carnegiea</taxon>
    </lineage>
</organism>